<keyword evidence="2" id="KW-1185">Reference proteome</keyword>
<dbReference type="InterPro" id="IPR036271">
    <property type="entry name" value="Tet_transcr_reg_TetR-rel_C_sf"/>
</dbReference>
<dbReference type="SUPFAM" id="SSF48498">
    <property type="entry name" value="Tetracyclin repressor-like, C-terminal domain"/>
    <property type="match status" value="1"/>
</dbReference>
<dbReference type="EMBL" id="FNVT01000001">
    <property type="protein sequence ID" value="SEF58062.1"/>
    <property type="molecule type" value="Genomic_DNA"/>
</dbReference>
<dbReference type="Gene3D" id="1.10.357.10">
    <property type="entry name" value="Tetracycline Repressor, domain 2"/>
    <property type="match status" value="1"/>
</dbReference>
<name>A0A1H5T5B6_9ACTN</name>
<dbReference type="Proteomes" id="UP000236732">
    <property type="component" value="Unassembled WGS sequence"/>
</dbReference>
<gene>
    <name evidence="1" type="ORF">SAMN05444920_101123</name>
</gene>
<organism evidence="1 2">
    <name type="scientific">Nonomuraea solani</name>
    <dbReference type="NCBI Taxonomy" id="1144553"/>
    <lineage>
        <taxon>Bacteria</taxon>
        <taxon>Bacillati</taxon>
        <taxon>Actinomycetota</taxon>
        <taxon>Actinomycetes</taxon>
        <taxon>Streptosporangiales</taxon>
        <taxon>Streptosporangiaceae</taxon>
        <taxon>Nonomuraea</taxon>
    </lineage>
</organism>
<proteinExistence type="predicted"/>
<accession>A0A1H5T5B6</accession>
<evidence type="ECO:0008006" key="3">
    <source>
        <dbReference type="Google" id="ProtNLM"/>
    </source>
</evidence>
<evidence type="ECO:0000313" key="2">
    <source>
        <dbReference type="Proteomes" id="UP000236732"/>
    </source>
</evidence>
<dbReference type="AlphaFoldDB" id="A0A1H5T5B6"/>
<sequence length="58" mass="6263">MAEHGHEGDLPPETDPGLLARYVTTLAFGIAVQAASGVCRDELQRMADAGLRNWPPLF</sequence>
<evidence type="ECO:0000313" key="1">
    <source>
        <dbReference type="EMBL" id="SEF58062.1"/>
    </source>
</evidence>
<reference evidence="1 2" key="1">
    <citation type="submission" date="2016-10" db="EMBL/GenBank/DDBJ databases">
        <authorList>
            <person name="de Groot N.N."/>
        </authorList>
    </citation>
    <scope>NUCLEOTIDE SEQUENCE [LARGE SCALE GENOMIC DNA]</scope>
    <source>
        <strain evidence="1 2">CGMCC 4.7037</strain>
    </source>
</reference>
<protein>
    <recommendedName>
        <fullName evidence="3">TetR family transcriptional regulator</fullName>
    </recommendedName>
</protein>